<dbReference type="RefSeq" id="WP_065763819.1">
    <property type="nucleotide sequence ID" value="NZ_CBCSCQ010000012.1"/>
</dbReference>
<gene>
    <name evidence="1" type="ORF">RAN64_16235</name>
</gene>
<evidence type="ECO:0000313" key="2">
    <source>
        <dbReference type="Proteomes" id="UP001238215"/>
    </source>
</evidence>
<accession>A0AAJ1WDK8</accession>
<sequence length="134" mass="15430">MKNSFFKAIVLTTFVSINLGMGPVVKAQEVQFDTQQSMSSEMLSNLELEMNEKIALDLNKFISENKLKVTIENPTVEINENVIYKGYNEEIIKDKISEDIEQFKENLYEMTLNTEKTDAEKKIINNGSYYTARV</sequence>
<name>A0AAJ1WDK8_9ENTE</name>
<evidence type="ECO:0000313" key="1">
    <source>
        <dbReference type="EMBL" id="MDP8591491.1"/>
    </source>
</evidence>
<dbReference type="EMBL" id="JAVBZS010000228">
    <property type="protein sequence ID" value="MDP8591491.1"/>
    <property type="molecule type" value="Genomic_DNA"/>
</dbReference>
<reference evidence="1 2" key="1">
    <citation type="submission" date="2023-08" db="EMBL/GenBank/DDBJ databases">
        <title>Whole genome sequencing of Enterococcus.</title>
        <authorList>
            <person name="Kaptchouang Tchatchouang C.D."/>
            <person name="Ateba C.N."/>
        </authorList>
    </citation>
    <scope>NUCLEOTIDE SEQUENCE [LARGE SCALE GENOMIC DNA]</scope>
    <source>
        <strain evidence="1 2">ENT3_CNKT_NWU</strain>
    </source>
</reference>
<protein>
    <submittedName>
        <fullName evidence="1">Uncharacterized protein</fullName>
    </submittedName>
</protein>
<organism evidence="1 2">
    <name type="scientific">Enterococcus lactis</name>
    <dbReference type="NCBI Taxonomy" id="357441"/>
    <lineage>
        <taxon>Bacteria</taxon>
        <taxon>Bacillati</taxon>
        <taxon>Bacillota</taxon>
        <taxon>Bacilli</taxon>
        <taxon>Lactobacillales</taxon>
        <taxon>Enterococcaceae</taxon>
        <taxon>Enterococcus</taxon>
    </lineage>
</organism>
<dbReference type="Proteomes" id="UP001238215">
    <property type="component" value="Unassembled WGS sequence"/>
</dbReference>
<keyword evidence="2" id="KW-1185">Reference proteome</keyword>
<comment type="caution">
    <text evidence="1">The sequence shown here is derived from an EMBL/GenBank/DDBJ whole genome shotgun (WGS) entry which is preliminary data.</text>
</comment>
<proteinExistence type="predicted"/>
<dbReference type="AlphaFoldDB" id="A0AAJ1WDK8"/>